<gene>
    <name evidence="1" type="ORF">CPB84DRAFT_1797592</name>
</gene>
<organism evidence="1 2">
    <name type="scientific">Gymnopilus junonius</name>
    <name type="common">Spectacular rustgill mushroom</name>
    <name type="synonym">Gymnopilus spectabilis subsp. junonius</name>
    <dbReference type="NCBI Taxonomy" id="109634"/>
    <lineage>
        <taxon>Eukaryota</taxon>
        <taxon>Fungi</taxon>
        <taxon>Dikarya</taxon>
        <taxon>Basidiomycota</taxon>
        <taxon>Agaricomycotina</taxon>
        <taxon>Agaricomycetes</taxon>
        <taxon>Agaricomycetidae</taxon>
        <taxon>Agaricales</taxon>
        <taxon>Agaricineae</taxon>
        <taxon>Hymenogastraceae</taxon>
        <taxon>Gymnopilus</taxon>
    </lineage>
</organism>
<proteinExistence type="predicted"/>
<dbReference type="OrthoDB" id="2745898at2759"/>
<evidence type="ECO:0000313" key="1">
    <source>
        <dbReference type="EMBL" id="KAF8874316.1"/>
    </source>
</evidence>
<accession>A0A9P5NAB4</accession>
<protein>
    <submittedName>
        <fullName evidence="1">Uncharacterized protein</fullName>
    </submittedName>
</protein>
<reference evidence="1" key="1">
    <citation type="submission" date="2020-11" db="EMBL/GenBank/DDBJ databases">
        <authorList>
            <consortium name="DOE Joint Genome Institute"/>
            <person name="Ahrendt S."/>
            <person name="Riley R."/>
            <person name="Andreopoulos W."/>
            <person name="LaButti K."/>
            <person name="Pangilinan J."/>
            <person name="Ruiz-duenas F.J."/>
            <person name="Barrasa J.M."/>
            <person name="Sanchez-Garcia M."/>
            <person name="Camarero S."/>
            <person name="Miyauchi S."/>
            <person name="Serrano A."/>
            <person name="Linde D."/>
            <person name="Babiker R."/>
            <person name="Drula E."/>
            <person name="Ayuso-Fernandez I."/>
            <person name="Pacheco R."/>
            <person name="Padilla G."/>
            <person name="Ferreira P."/>
            <person name="Barriuso J."/>
            <person name="Kellner H."/>
            <person name="Castanera R."/>
            <person name="Alfaro M."/>
            <person name="Ramirez L."/>
            <person name="Pisabarro A.G."/>
            <person name="Kuo A."/>
            <person name="Tritt A."/>
            <person name="Lipzen A."/>
            <person name="He G."/>
            <person name="Yan M."/>
            <person name="Ng V."/>
            <person name="Cullen D."/>
            <person name="Martin F."/>
            <person name="Rosso M.-N."/>
            <person name="Henrissat B."/>
            <person name="Hibbett D."/>
            <person name="Martinez A.T."/>
            <person name="Grigoriev I.V."/>
        </authorList>
    </citation>
    <scope>NUCLEOTIDE SEQUENCE</scope>
    <source>
        <strain evidence="1">AH 44721</strain>
    </source>
</reference>
<dbReference type="Proteomes" id="UP000724874">
    <property type="component" value="Unassembled WGS sequence"/>
</dbReference>
<comment type="caution">
    <text evidence="1">The sequence shown here is derived from an EMBL/GenBank/DDBJ whole genome shotgun (WGS) entry which is preliminary data.</text>
</comment>
<name>A0A9P5NAB4_GYMJU</name>
<dbReference type="AlphaFoldDB" id="A0A9P5NAB4"/>
<evidence type="ECO:0000313" key="2">
    <source>
        <dbReference type="Proteomes" id="UP000724874"/>
    </source>
</evidence>
<dbReference type="EMBL" id="JADNYJ010000216">
    <property type="protein sequence ID" value="KAF8874316.1"/>
    <property type="molecule type" value="Genomic_DNA"/>
</dbReference>
<keyword evidence="2" id="KW-1185">Reference proteome</keyword>
<sequence length="421" mass="49003">MDLPQEIIDAIIDKVNSQGGRRSLSSVALCCRSFLHRAQSHLFRSINVAPSRCFQQDSDDWVMFHTILVESPTIKYHVREIFAKRLDYRPVYKTLAYLSWTCSEHDDASQRHRLSNSIMKKWYIRKMSHLSYILNLLPSLEAIRLNYGMQNWIEWRDILDTDGRKALTPFAFQQSMRSLILCCTSHVPITVMDSILGLSQLTTLVLDHITLDGDDLLQNWPRKSYLVNLETFGFMQEYRHPDGLALSDMKRLVNLIICTAARMIRKLILAHTLEGMTNIQILENLKVFSTVAERPHYLPTARLALEQIIASQRQTIEVLEFFGMPNQCRKWAIDEVREDWKEFDDLLEDDAFSNLKEFRLLFESFQSSEDVKKYDPQTYSVCYTTEEVVALFKASLSKASARGVNFTYALKHDQYGLLNRY</sequence>